<dbReference type="GO" id="GO:0016874">
    <property type="term" value="F:ligase activity"/>
    <property type="evidence" value="ECO:0007669"/>
    <property type="project" value="UniProtKB-KW"/>
</dbReference>
<dbReference type="RefSeq" id="WP_183476171.1">
    <property type="nucleotide sequence ID" value="NZ_JACIFO010000002.1"/>
</dbReference>
<keyword evidence="2" id="KW-0436">Ligase</keyword>
<evidence type="ECO:0000256" key="1">
    <source>
        <dbReference type="SAM" id="Phobius"/>
    </source>
</evidence>
<organism evidence="2 3">
    <name type="scientific">Mesonia hippocampi</name>
    <dbReference type="NCBI Taxonomy" id="1628250"/>
    <lineage>
        <taxon>Bacteria</taxon>
        <taxon>Pseudomonadati</taxon>
        <taxon>Bacteroidota</taxon>
        <taxon>Flavobacteriia</taxon>
        <taxon>Flavobacteriales</taxon>
        <taxon>Flavobacteriaceae</taxon>
        <taxon>Mesonia</taxon>
    </lineage>
</organism>
<dbReference type="EMBL" id="JACIFO010000002">
    <property type="protein sequence ID" value="MBB4118305.1"/>
    <property type="molecule type" value="Genomic_DNA"/>
</dbReference>
<evidence type="ECO:0000313" key="3">
    <source>
        <dbReference type="Proteomes" id="UP000553034"/>
    </source>
</evidence>
<protein>
    <submittedName>
        <fullName evidence="2">SUMO ligase MMS21 Smc5/6 complex component</fullName>
    </submittedName>
</protein>
<feature type="transmembrane region" description="Helical" evidence="1">
    <location>
        <begin position="6"/>
        <end position="26"/>
    </location>
</feature>
<dbReference type="AlphaFoldDB" id="A0A840EMG9"/>
<keyword evidence="1" id="KW-0812">Transmembrane</keyword>
<keyword evidence="1" id="KW-0472">Membrane</keyword>
<comment type="caution">
    <text evidence="2">The sequence shown here is derived from an EMBL/GenBank/DDBJ whole genome shotgun (WGS) entry which is preliminary data.</text>
</comment>
<keyword evidence="1" id="KW-1133">Transmembrane helix</keyword>
<proteinExistence type="predicted"/>
<name>A0A840EMG9_9FLAO</name>
<dbReference type="Proteomes" id="UP000553034">
    <property type="component" value="Unassembled WGS sequence"/>
</dbReference>
<evidence type="ECO:0000313" key="2">
    <source>
        <dbReference type="EMBL" id="MBB4118305.1"/>
    </source>
</evidence>
<keyword evidence="3" id="KW-1185">Reference proteome</keyword>
<gene>
    <name evidence="2" type="ORF">GGR32_000579</name>
</gene>
<reference evidence="2 3" key="1">
    <citation type="submission" date="2020-08" db="EMBL/GenBank/DDBJ databases">
        <title>Genomic Encyclopedia of Type Strains, Phase IV (KMG-IV): sequencing the most valuable type-strain genomes for metagenomic binning, comparative biology and taxonomic classification.</title>
        <authorList>
            <person name="Goeker M."/>
        </authorList>
    </citation>
    <scope>NUCLEOTIDE SEQUENCE [LARGE SCALE GENOMIC DNA]</scope>
    <source>
        <strain evidence="2 3">DSM 29568</strain>
    </source>
</reference>
<accession>A0A840EMG9</accession>
<sequence>MKANIAYVLFFVFTSFIILPTLVTIIDEEADISYVFNLAEEEENSSNSSEKKVGLDHLDKNFFQNTNASFYLGIEKASNNFIYLLHAQQIYFDLLSPPPEFHTHIS</sequence>